<evidence type="ECO:0000313" key="3">
    <source>
        <dbReference type="EMBL" id="RQD90153.1"/>
    </source>
</evidence>
<gene>
    <name evidence="3" type="ORF">D5R95_01840</name>
</gene>
<evidence type="ECO:0000256" key="1">
    <source>
        <dbReference type="ARBA" id="ARBA00022500"/>
    </source>
</evidence>
<dbReference type="InterPro" id="IPR028976">
    <property type="entry name" value="CheC-like_sf"/>
</dbReference>
<dbReference type="InterPro" id="IPR007597">
    <property type="entry name" value="CheC"/>
</dbReference>
<proteinExistence type="predicted"/>
<dbReference type="Gene3D" id="3.40.1550.10">
    <property type="entry name" value="CheC-like"/>
    <property type="match status" value="1"/>
</dbReference>
<feature type="non-terminal residue" evidence="3">
    <location>
        <position position="31"/>
    </location>
</feature>
<dbReference type="EMBL" id="QZAB01000126">
    <property type="protein sequence ID" value="RQD90153.1"/>
    <property type="molecule type" value="Genomic_DNA"/>
</dbReference>
<dbReference type="GO" id="GO:0006935">
    <property type="term" value="P:chemotaxis"/>
    <property type="evidence" value="ECO:0007669"/>
    <property type="project" value="UniProtKB-KW"/>
</dbReference>
<sequence>MAEMDEMTKGALQEAGNIGMGHLATSLSKIV</sequence>
<dbReference type="SUPFAM" id="SSF103039">
    <property type="entry name" value="CheC-like"/>
    <property type="match status" value="1"/>
</dbReference>
<name>A0A424Z3S6_9EURY</name>
<feature type="domain" description="CheC-like protein" evidence="2">
    <location>
        <begin position="11"/>
        <end position="30"/>
    </location>
</feature>
<dbReference type="Proteomes" id="UP000284763">
    <property type="component" value="Unassembled WGS sequence"/>
</dbReference>
<dbReference type="Pfam" id="PF04509">
    <property type="entry name" value="CheC"/>
    <property type="match status" value="1"/>
</dbReference>
<reference evidence="3 4" key="1">
    <citation type="submission" date="2018-08" db="EMBL/GenBank/DDBJ databases">
        <title>The metabolism and importance of syntrophic acetate oxidation coupled to methane or sulfide production in haloalkaline environments.</title>
        <authorList>
            <person name="Timmers P.H.A."/>
            <person name="Vavourakis C.D."/>
            <person name="Sorokin D.Y."/>
            <person name="Sinninghe Damste J.S."/>
            <person name="Muyzer G."/>
            <person name="Stams A.J.M."/>
            <person name="Plugge C.M."/>
        </authorList>
    </citation>
    <scope>NUCLEOTIDE SEQUENCE [LARGE SCALE GENOMIC DNA]</scope>
    <source>
        <strain evidence="3">MSAO_Arc3</strain>
    </source>
</reference>
<evidence type="ECO:0000313" key="4">
    <source>
        <dbReference type="Proteomes" id="UP000284763"/>
    </source>
</evidence>
<dbReference type="AlphaFoldDB" id="A0A424Z3S6"/>
<protein>
    <submittedName>
        <fullName evidence="3">Chemotaxis protein CheC</fullName>
    </submittedName>
</protein>
<accession>A0A424Z3S6</accession>
<organism evidence="3 4">
    <name type="scientific">Methanosalsum natronophilum</name>
    <dbReference type="NCBI Taxonomy" id="768733"/>
    <lineage>
        <taxon>Archaea</taxon>
        <taxon>Methanobacteriati</taxon>
        <taxon>Methanobacteriota</taxon>
        <taxon>Stenosarchaea group</taxon>
        <taxon>Methanomicrobia</taxon>
        <taxon>Methanosarcinales</taxon>
        <taxon>Methanosarcinaceae</taxon>
        <taxon>Methanosalsum</taxon>
    </lineage>
</organism>
<dbReference type="GO" id="GO:0016787">
    <property type="term" value="F:hydrolase activity"/>
    <property type="evidence" value="ECO:0007669"/>
    <property type="project" value="InterPro"/>
</dbReference>
<keyword evidence="1" id="KW-0145">Chemotaxis</keyword>
<comment type="caution">
    <text evidence="3">The sequence shown here is derived from an EMBL/GenBank/DDBJ whole genome shotgun (WGS) entry which is preliminary data.</text>
</comment>
<evidence type="ECO:0000259" key="2">
    <source>
        <dbReference type="Pfam" id="PF04509"/>
    </source>
</evidence>